<proteinExistence type="predicted"/>
<gene>
    <name evidence="4" type="ORF">FUA23_15665</name>
</gene>
<name>A0A5C7FQE6_9BACT</name>
<dbReference type="PANTHER" id="PTHR46394">
    <property type="entry name" value="ANNEXIN"/>
    <property type="match status" value="1"/>
</dbReference>
<feature type="short sequence motif" description="GXSXG" evidence="2">
    <location>
        <begin position="99"/>
        <end position="103"/>
    </location>
</feature>
<feature type="short sequence motif" description="GXGXXG" evidence="2">
    <location>
        <begin position="72"/>
        <end position="77"/>
    </location>
</feature>
<feature type="active site" description="Proton acceptor" evidence="2">
    <location>
        <position position="314"/>
    </location>
</feature>
<evidence type="ECO:0000259" key="3">
    <source>
        <dbReference type="PROSITE" id="PS51635"/>
    </source>
</evidence>
<dbReference type="InterPro" id="IPR002641">
    <property type="entry name" value="PNPLA_dom"/>
</dbReference>
<protein>
    <recommendedName>
        <fullName evidence="3">PNPLA domain-containing protein</fullName>
    </recommendedName>
</protein>
<dbReference type="OrthoDB" id="9770965at2"/>
<dbReference type="EMBL" id="VOXD01000025">
    <property type="protein sequence ID" value="TXF88246.1"/>
    <property type="molecule type" value="Genomic_DNA"/>
</dbReference>
<evidence type="ECO:0000256" key="1">
    <source>
        <dbReference type="ARBA" id="ARBA00023098"/>
    </source>
</evidence>
<feature type="active site" description="Nucleophile" evidence="2">
    <location>
        <position position="101"/>
    </location>
</feature>
<dbReference type="SUPFAM" id="SSF52151">
    <property type="entry name" value="FabD/lysophospholipase-like"/>
    <property type="match status" value="1"/>
</dbReference>
<dbReference type="InterPro" id="IPR016035">
    <property type="entry name" value="Acyl_Trfase/lysoPLipase"/>
</dbReference>
<dbReference type="Pfam" id="PF01734">
    <property type="entry name" value="Patatin"/>
    <property type="match status" value="1"/>
</dbReference>
<feature type="domain" description="PNPLA" evidence="3">
    <location>
        <begin position="68"/>
        <end position="327"/>
    </location>
</feature>
<keyword evidence="2" id="KW-0442">Lipid degradation</keyword>
<dbReference type="AlphaFoldDB" id="A0A5C7FQE6"/>
<dbReference type="Gene3D" id="3.40.1090.10">
    <property type="entry name" value="Cytosolic phospholipase A2 catalytic domain"/>
    <property type="match status" value="2"/>
</dbReference>
<dbReference type="Proteomes" id="UP000321907">
    <property type="component" value="Unassembled WGS sequence"/>
</dbReference>
<comment type="caution">
    <text evidence="4">The sequence shown here is derived from an EMBL/GenBank/DDBJ whole genome shotgun (WGS) entry which is preliminary data.</text>
</comment>
<dbReference type="PANTHER" id="PTHR46394:SF1">
    <property type="entry name" value="PNPLA DOMAIN-CONTAINING PROTEIN"/>
    <property type="match status" value="1"/>
</dbReference>
<keyword evidence="2" id="KW-0378">Hydrolase</keyword>
<organism evidence="4 5">
    <name type="scientific">Neolewinella aurantiaca</name>
    <dbReference type="NCBI Taxonomy" id="2602767"/>
    <lineage>
        <taxon>Bacteria</taxon>
        <taxon>Pseudomonadati</taxon>
        <taxon>Bacteroidota</taxon>
        <taxon>Saprospiria</taxon>
        <taxon>Saprospirales</taxon>
        <taxon>Lewinellaceae</taxon>
        <taxon>Neolewinella</taxon>
    </lineage>
</organism>
<dbReference type="InterPro" id="IPR052580">
    <property type="entry name" value="Lipid_Hydrolase"/>
</dbReference>
<sequence>MQVVSTVGLRSDKSLTSRNLRKTTMTTHNYTSRVLDIVLQLKADRTKRPEDFRFSDIFDDEGNQYVNLVQEGGGVHGIALVGFTYVLEEMGIRFLSLGGTSAGSINTLLMADTGHPSSRKSLKIIEKIADKNFMDFVDGGSDARAFVKSLAEGISPMLFLNASRNASEMINNLGVNPGVEFHRWLSGLLFHKSWGELENNIRCLEKELIMMDNHGNERRRLSAEELGIKIAIVAADITTQTKVDFPDMADLYYENPMGQNPADFVRASMSIPFFFEPVRADLSWVNKSDEATRKNWVDRANYHGELPGEVLFVDGGVMSNFPIDLFHKEDQIPNRPTIGIKLGADRRASKPTTGITSFVGNIFDGVRNLRDHEFLVQNPEYKELIEHINVDDFNWLDFAISDADKLRLFERGAEAAASFLRRFQWLDYKNQIRNSLLQSVKPLMWELSGSKGLTEKLASFGIHEDSRLMKRIRHLRERADAYKVLWIDDAFTYGLPVAILDSLNIFTYTVQNSDDARALLLHKNRKNGPETERINLILSDVTRNVEGKKDRIAGIRFAEELAHNQRLKDVPVLLYAHSGEDLLARYRGYEKDDTLELPHNIKNHPKGDTTKHFVFIREVVDCIYENLPGKRAGCV</sequence>
<evidence type="ECO:0000313" key="4">
    <source>
        <dbReference type="EMBL" id="TXF88246.1"/>
    </source>
</evidence>
<keyword evidence="5" id="KW-1185">Reference proteome</keyword>
<feature type="short sequence motif" description="DGA/G" evidence="2">
    <location>
        <begin position="314"/>
        <end position="316"/>
    </location>
</feature>
<dbReference type="GO" id="GO:0016787">
    <property type="term" value="F:hydrolase activity"/>
    <property type="evidence" value="ECO:0007669"/>
    <property type="project" value="UniProtKB-UniRule"/>
</dbReference>
<evidence type="ECO:0000256" key="2">
    <source>
        <dbReference type="PROSITE-ProRule" id="PRU01161"/>
    </source>
</evidence>
<reference evidence="4 5" key="1">
    <citation type="submission" date="2019-08" db="EMBL/GenBank/DDBJ databases">
        <title>Lewinella sp. strain SSH13 Genome sequencing and assembly.</title>
        <authorList>
            <person name="Kim I."/>
        </authorList>
    </citation>
    <scope>NUCLEOTIDE SEQUENCE [LARGE SCALE GENOMIC DNA]</scope>
    <source>
        <strain evidence="4 5">SSH13</strain>
    </source>
</reference>
<keyword evidence="1 2" id="KW-0443">Lipid metabolism</keyword>
<accession>A0A5C7FQE6</accession>
<dbReference type="GO" id="GO:0016042">
    <property type="term" value="P:lipid catabolic process"/>
    <property type="evidence" value="ECO:0007669"/>
    <property type="project" value="UniProtKB-UniRule"/>
</dbReference>
<evidence type="ECO:0000313" key="5">
    <source>
        <dbReference type="Proteomes" id="UP000321907"/>
    </source>
</evidence>
<dbReference type="PROSITE" id="PS51635">
    <property type="entry name" value="PNPLA"/>
    <property type="match status" value="1"/>
</dbReference>